<accession>A0AAE1R4X7</accession>
<dbReference type="EMBL" id="JAVYJV010000020">
    <property type="protein sequence ID" value="KAK4343772.1"/>
    <property type="molecule type" value="Genomic_DNA"/>
</dbReference>
<organism evidence="1 2">
    <name type="scientific">Anisodus tanguticus</name>
    <dbReference type="NCBI Taxonomy" id="243964"/>
    <lineage>
        <taxon>Eukaryota</taxon>
        <taxon>Viridiplantae</taxon>
        <taxon>Streptophyta</taxon>
        <taxon>Embryophyta</taxon>
        <taxon>Tracheophyta</taxon>
        <taxon>Spermatophyta</taxon>
        <taxon>Magnoliopsida</taxon>
        <taxon>eudicotyledons</taxon>
        <taxon>Gunneridae</taxon>
        <taxon>Pentapetalae</taxon>
        <taxon>asterids</taxon>
        <taxon>lamiids</taxon>
        <taxon>Solanales</taxon>
        <taxon>Solanaceae</taxon>
        <taxon>Solanoideae</taxon>
        <taxon>Hyoscyameae</taxon>
        <taxon>Anisodus</taxon>
    </lineage>
</organism>
<gene>
    <name evidence="1" type="ORF">RND71_036866</name>
</gene>
<reference evidence="1" key="1">
    <citation type="submission" date="2023-12" db="EMBL/GenBank/DDBJ databases">
        <title>Genome assembly of Anisodus tanguticus.</title>
        <authorList>
            <person name="Wang Y.-J."/>
        </authorList>
    </citation>
    <scope>NUCLEOTIDE SEQUENCE</scope>
    <source>
        <strain evidence="1">KB-2021</strain>
        <tissue evidence="1">Leaf</tissue>
    </source>
</reference>
<proteinExistence type="predicted"/>
<evidence type="ECO:0000313" key="2">
    <source>
        <dbReference type="Proteomes" id="UP001291623"/>
    </source>
</evidence>
<comment type="caution">
    <text evidence="1">The sequence shown here is derived from an EMBL/GenBank/DDBJ whole genome shotgun (WGS) entry which is preliminary data.</text>
</comment>
<evidence type="ECO:0000313" key="1">
    <source>
        <dbReference type="EMBL" id="KAK4343772.1"/>
    </source>
</evidence>
<protein>
    <submittedName>
        <fullName evidence="1">Uncharacterized protein</fullName>
    </submittedName>
</protein>
<sequence>MHKNDQILEHEFMVDKVSCSLNNVSTSMQMMKGNWNITMRINNRSYKAKVTKDFFYENSVIIILYESNIISATTLPGFYQGINSTKLVDATFASSTPTDEYVSGAISRTWNSKLPMFVNVKILGWVKYFPGEGWSQKYRMTVSCWDVKLEFHPSIKDGAILSGRGSHKCEVNIY</sequence>
<dbReference type="AlphaFoldDB" id="A0AAE1R4X7"/>
<name>A0AAE1R4X7_9SOLA</name>
<keyword evidence="2" id="KW-1185">Reference proteome</keyword>
<dbReference type="Proteomes" id="UP001291623">
    <property type="component" value="Unassembled WGS sequence"/>
</dbReference>